<organism evidence="4 5">
    <name type="scientific">Aquibacillus albus</name>
    <dbReference type="NCBI Taxonomy" id="1168171"/>
    <lineage>
        <taxon>Bacteria</taxon>
        <taxon>Bacillati</taxon>
        <taxon>Bacillota</taxon>
        <taxon>Bacilli</taxon>
        <taxon>Bacillales</taxon>
        <taxon>Bacillaceae</taxon>
        <taxon>Aquibacillus</taxon>
    </lineage>
</organism>
<keyword evidence="5" id="KW-1185">Reference proteome</keyword>
<sequence length="789" mass="89840">MKLKYDTSADVWTEALPLGNGRLGAMVFGGVNQECLQLNEDTLWSGSPKEINNPNAKNVLPEVRNAISEGRYTDADQLTKEMMGPYTQAYLPFGNLNLNFNHPDEPTFYERSLNINEAIARVTYKVNGTTFHRETFISHPDQMIVTRLETDQPNALSFTASLESPLKSELKNNNDKLVLTGVCPENVDPNYYMTEDPIRYSDSTETKAMTFEGQLKVIVEDGEVEYTDQGIEVKKSSKATLLFTAATSFNGFDQSPALNGKDPHTIAENYMNLSVKKSYDRIKQEHIKDYQSLFNRMKFSLNTSDRYDEESTDKRVTNYGEKDLKLVELMFHYGRYLLISSSRPGTQPANLQGIWNDKMQAPWSSNYTLNINTEMNYWLAEACNLSECHHPLLDFIEELAINGEKTAETNYGCRGWTAHHNADLWRHSAPVGAFGHGDPVWALWPMSGTWLTQHLWEHYLYTGDESFLDQKAYPIMKGAANFCLDWLMENEDGYFITTPSTSPEHKFRYDGKLAAVTEASTMDLALIWDLFSNTIEAAQKLNIDEEYCKELNDKLNRLYPYQIGRFGQLQEWGKDFDDEDVHHRHVSHLFGVYPGKQITELSDSIYEAAKVSLDRRGDDGTGWSLSWKLCLWARFKNSERAHRLITNLFNLVTHDSEKEHKGGVYPNLFGAHPPFQIDGNFGFTAGVVEMLIQSHLGYLEFLPALPANWSEGEMKGVKVRGGFEVDFYWSNQELKHALIHSSQGNECKLKLDHPFVVQSNGEKVKVSHLDNGIVQFPTKTGDSYVVEVE</sequence>
<feature type="domain" description="Alpha fucosidase A-like C-terminal" evidence="2">
    <location>
        <begin position="693"/>
        <end position="786"/>
    </location>
</feature>
<dbReference type="Gene3D" id="2.60.40.1180">
    <property type="entry name" value="Golgi alpha-mannosidase II"/>
    <property type="match status" value="1"/>
</dbReference>
<dbReference type="InterPro" id="IPR008928">
    <property type="entry name" value="6-hairpin_glycosidase_sf"/>
</dbReference>
<name>A0ABS2MVS5_9BACI</name>
<dbReference type="PANTHER" id="PTHR31084">
    <property type="entry name" value="ALPHA-L-FUCOSIDASE 2"/>
    <property type="match status" value="1"/>
</dbReference>
<accession>A0ABS2MVS5</accession>
<evidence type="ECO:0000259" key="3">
    <source>
        <dbReference type="Pfam" id="PF22124"/>
    </source>
</evidence>
<protein>
    <submittedName>
        <fullName evidence="4">Alpha-L-fucosidase 2</fullName>
        <ecNumber evidence="4">3.2.1.51</ecNumber>
    </submittedName>
</protein>
<dbReference type="GO" id="GO:0004560">
    <property type="term" value="F:alpha-L-fucosidase activity"/>
    <property type="evidence" value="ECO:0007669"/>
    <property type="project" value="UniProtKB-EC"/>
</dbReference>
<evidence type="ECO:0000313" key="5">
    <source>
        <dbReference type="Proteomes" id="UP001296943"/>
    </source>
</evidence>
<dbReference type="InterPro" id="IPR049053">
    <property type="entry name" value="AFCA-like_C"/>
</dbReference>
<evidence type="ECO:0000313" key="4">
    <source>
        <dbReference type="EMBL" id="MBM7569987.1"/>
    </source>
</evidence>
<evidence type="ECO:0000259" key="1">
    <source>
        <dbReference type="Pfam" id="PF14498"/>
    </source>
</evidence>
<dbReference type="Gene3D" id="1.50.10.10">
    <property type="match status" value="1"/>
</dbReference>
<keyword evidence="4" id="KW-0326">Glycosidase</keyword>
<dbReference type="EMBL" id="JAFBDR010000002">
    <property type="protein sequence ID" value="MBM7569987.1"/>
    <property type="molecule type" value="Genomic_DNA"/>
</dbReference>
<dbReference type="EC" id="3.2.1.51" evidence="4"/>
<dbReference type="Pfam" id="PF21307">
    <property type="entry name" value="Glyco_hydro_95_C"/>
    <property type="match status" value="1"/>
</dbReference>
<dbReference type="InterPro" id="IPR054363">
    <property type="entry name" value="GH95_cat"/>
</dbReference>
<dbReference type="InterPro" id="IPR013780">
    <property type="entry name" value="Glyco_hydro_b"/>
</dbReference>
<comment type="caution">
    <text evidence="4">The sequence shown here is derived from an EMBL/GenBank/DDBJ whole genome shotgun (WGS) entry which is preliminary data.</text>
</comment>
<feature type="domain" description="Glycosyl hydrolase family 95 N-terminal" evidence="1">
    <location>
        <begin position="3"/>
        <end position="250"/>
    </location>
</feature>
<keyword evidence="4" id="KW-0378">Hydrolase</keyword>
<proteinExistence type="predicted"/>
<dbReference type="InterPro" id="IPR016518">
    <property type="entry name" value="Alpha-L-fucosidase"/>
</dbReference>
<dbReference type="Pfam" id="PF14498">
    <property type="entry name" value="Glyco_hyd_65N_2"/>
    <property type="match status" value="1"/>
</dbReference>
<gene>
    <name evidence="4" type="ORF">JOC48_000465</name>
</gene>
<dbReference type="InterPro" id="IPR027414">
    <property type="entry name" value="GH95_N_dom"/>
</dbReference>
<dbReference type="RefSeq" id="WP_204497433.1">
    <property type="nucleotide sequence ID" value="NZ_JAFBDR010000002.1"/>
</dbReference>
<dbReference type="SUPFAM" id="SSF48208">
    <property type="entry name" value="Six-hairpin glycosidases"/>
    <property type="match status" value="1"/>
</dbReference>
<reference evidence="4 5" key="1">
    <citation type="submission" date="2021-01" db="EMBL/GenBank/DDBJ databases">
        <title>Genomic Encyclopedia of Type Strains, Phase IV (KMG-IV): sequencing the most valuable type-strain genomes for metagenomic binning, comparative biology and taxonomic classification.</title>
        <authorList>
            <person name="Goeker M."/>
        </authorList>
    </citation>
    <scope>NUCLEOTIDE SEQUENCE [LARGE SCALE GENOMIC DNA]</scope>
    <source>
        <strain evidence="4 5">DSM 23711</strain>
    </source>
</reference>
<dbReference type="PANTHER" id="PTHR31084:SF0">
    <property type="entry name" value="ALPHA-L-FUCOSIDASE 2"/>
    <property type="match status" value="1"/>
</dbReference>
<dbReference type="Pfam" id="PF22124">
    <property type="entry name" value="Glyco_hydro_95_cat"/>
    <property type="match status" value="1"/>
</dbReference>
<dbReference type="PIRSF" id="PIRSF007663">
    <property type="entry name" value="UCP007663"/>
    <property type="match status" value="1"/>
</dbReference>
<dbReference type="InterPro" id="IPR012341">
    <property type="entry name" value="6hp_glycosidase-like_sf"/>
</dbReference>
<dbReference type="Proteomes" id="UP001296943">
    <property type="component" value="Unassembled WGS sequence"/>
</dbReference>
<feature type="domain" description="Glycosyl hydrolase family 95 catalytic" evidence="3">
    <location>
        <begin position="278"/>
        <end position="691"/>
    </location>
</feature>
<evidence type="ECO:0000259" key="2">
    <source>
        <dbReference type="Pfam" id="PF21307"/>
    </source>
</evidence>
<dbReference type="Gene3D" id="2.70.98.50">
    <property type="entry name" value="putative glycoside hydrolase family protein from bacillus halodurans"/>
    <property type="match status" value="1"/>
</dbReference>